<evidence type="ECO:0000313" key="2">
    <source>
        <dbReference type="EMBL" id="PJZ84228.1"/>
    </source>
</evidence>
<dbReference type="Gene3D" id="2.160.20.10">
    <property type="entry name" value="Single-stranded right-handed beta-helix, Pectin lyase-like"/>
    <property type="match status" value="1"/>
</dbReference>
<protein>
    <recommendedName>
        <fullName evidence="4">Right handed beta helix domain-containing protein</fullName>
    </recommendedName>
</protein>
<proteinExistence type="predicted"/>
<evidence type="ECO:0000313" key="3">
    <source>
        <dbReference type="Proteomes" id="UP000232145"/>
    </source>
</evidence>
<evidence type="ECO:0008006" key="4">
    <source>
        <dbReference type="Google" id="ProtNLM"/>
    </source>
</evidence>
<dbReference type="OrthoDB" id="319266at2"/>
<feature type="transmembrane region" description="Helical" evidence="1">
    <location>
        <begin position="49"/>
        <end position="73"/>
    </location>
</feature>
<keyword evidence="3" id="KW-1185">Reference proteome</keyword>
<accession>A0A2N0AIU3</accession>
<sequence length="494" mass="51357">MRKYRKNPRFTFLFVFVLICFQFHCLLNPIVRELLDLDPSKKKDNLFNLSILLGLYGGPSATITPSLGFVILANTKIRVVFNRSMNPDSLSATLGIPLGQTWSDTYAVNDTVVLSGTIPLGTNTFLLDGADANGFPLPTIIGSYTVLASNTNLYYVSPSGNNGNSGTSPGSAKLTIPSTITGATAPAAILVSEGHFPVDSGLGTQVSLVNNVSLYGGFSSDFLNRNSNLYISKIIDTTTSVVPDTLTINAGATITATTVIDGFTIQGSSNPNVTGTSMAIYCFSGSPTITNNRVEAGTIANGNSAGILLESSSAIISNNTIHGGVSTVQSTFGISVGLSSSPIITGNVIFGGIALDSAHGIYNTPHANTPTILSNTIDGGTGNISYAFNTSHPSNSVVTSNILNGGTGNVSYAIYQGAGASDVGIYQFNTLFTSGGAIRYCLYENGGSNPISFNGNRLFGCQTALYFDEGLNPINSITTINGGTIGGPTYSGNY</sequence>
<evidence type="ECO:0000256" key="1">
    <source>
        <dbReference type="SAM" id="Phobius"/>
    </source>
</evidence>
<dbReference type="InterPro" id="IPR011050">
    <property type="entry name" value="Pectin_lyase_fold/virulence"/>
</dbReference>
<keyword evidence="1" id="KW-0472">Membrane</keyword>
<reference evidence="2 3" key="1">
    <citation type="submission" date="2017-07" db="EMBL/GenBank/DDBJ databases">
        <title>Leptospira spp. isolated from tropical soils.</title>
        <authorList>
            <person name="Thibeaux R."/>
            <person name="Iraola G."/>
            <person name="Ferres I."/>
            <person name="Bierque E."/>
            <person name="Girault D."/>
            <person name="Soupe-Gilbert M.-E."/>
            <person name="Picardeau M."/>
            <person name="Goarant C."/>
        </authorList>
    </citation>
    <scope>NUCLEOTIDE SEQUENCE [LARGE SCALE GENOMIC DNA]</scope>
    <source>
        <strain evidence="2 3">FH2-B-A1</strain>
    </source>
</reference>
<comment type="caution">
    <text evidence="2">The sequence shown here is derived from an EMBL/GenBank/DDBJ whole genome shotgun (WGS) entry which is preliminary data.</text>
</comment>
<organism evidence="2 3">
    <name type="scientific">Leptospira harrisiae</name>
    <dbReference type="NCBI Taxonomy" id="2023189"/>
    <lineage>
        <taxon>Bacteria</taxon>
        <taxon>Pseudomonadati</taxon>
        <taxon>Spirochaetota</taxon>
        <taxon>Spirochaetia</taxon>
        <taxon>Leptospirales</taxon>
        <taxon>Leptospiraceae</taxon>
        <taxon>Leptospira</taxon>
    </lineage>
</organism>
<gene>
    <name evidence="2" type="ORF">CH364_12940</name>
</gene>
<name>A0A2N0AIU3_9LEPT</name>
<dbReference type="SUPFAM" id="SSF51126">
    <property type="entry name" value="Pectin lyase-like"/>
    <property type="match status" value="1"/>
</dbReference>
<dbReference type="InterPro" id="IPR012334">
    <property type="entry name" value="Pectin_lyas_fold"/>
</dbReference>
<dbReference type="EMBL" id="NPDX01000003">
    <property type="protein sequence ID" value="PJZ84228.1"/>
    <property type="molecule type" value="Genomic_DNA"/>
</dbReference>
<dbReference type="AlphaFoldDB" id="A0A2N0AIU3"/>
<keyword evidence="1" id="KW-1133">Transmembrane helix</keyword>
<keyword evidence="1" id="KW-0812">Transmembrane</keyword>
<dbReference type="Proteomes" id="UP000232145">
    <property type="component" value="Unassembled WGS sequence"/>
</dbReference>